<gene>
    <name evidence="1" type="ORF">H8K36_03690</name>
</gene>
<accession>A0A923HQ76</accession>
<dbReference type="AlphaFoldDB" id="A0A923HQ76"/>
<dbReference type="Proteomes" id="UP000627446">
    <property type="component" value="Unassembled WGS sequence"/>
</dbReference>
<keyword evidence="2" id="KW-1185">Reference proteome</keyword>
<reference evidence="1" key="1">
    <citation type="submission" date="2020-08" db="EMBL/GenBank/DDBJ databases">
        <title>Novel species isolated from subtropical streams in China.</title>
        <authorList>
            <person name="Lu H."/>
        </authorList>
    </citation>
    <scope>NUCLEOTIDE SEQUENCE</scope>
    <source>
        <strain evidence="1">LX22W</strain>
    </source>
</reference>
<protein>
    <submittedName>
        <fullName evidence="1">Uncharacterized protein</fullName>
    </submittedName>
</protein>
<sequence>MAAHVHGLLAQTAKSNAQKSLNVTGVLLADHASDYATSSKHSTASRGINGLTPNCKPACVTVN</sequence>
<dbReference type="EMBL" id="JACOFZ010000001">
    <property type="protein sequence ID" value="MBC3880462.1"/>
    <property type="molecule type" value="Genomic_DNA"/>
</dbReference>
<dbReference type="RefSeq" id="WP_186915031.1">
    <property type="nucleotide sequence ID" value="NZ_JACOFZ010000001.1"/>
</dbReference>
<proteinExistence type="predicted"/>
<evidence type="ECO:0000313" key="1">
    <source>
        <dbReference type="EMBL" id="MBC3880462.1"/>
    </source>
</evidence>
<name>A0A923HQ76_9BURK</name>
<comment type="caution">
    <text evidence="1">The sequence shown here is derived from an EMBL/GenBank/DDBJ whole genome shotgun (WGS) entry which is preliminary data.</text>
</comment>
<organism evidence="1 2">
    <name type="scientific">Undibacterium nitidum</name>
    <dbReference type="NCBI Taxonomy" id="2762298"/>
    <lineage>
        <taxon>Bacteria</taxon>
        <taxon>Pseudomonadati</taxon>
        <taxon>Pseudomonadota</taxon>
        <taxon>Betaproteobacteria</taxon>
        <taxon>Burkholderiales</taxon>
        <taxon>Oxalobacteraceae</taxon>
        <taxon>Undibacterium</taxon>
    </lineage>
</organism>
<evidence type="ECO:0000313" key="2">
    <source>
        <dbReference type="Proteomes" id="UP000627446"/>
    </source>
</evidence>